<dbReference type="EMBL" id="CAJPVJ010001990">
    <property type="protein sequence ID" value="CAG2165622.1"/>
    <property type="molecule type" value="Genomic_DNA"/>
</dbReference>
<feature type="compositionally biased region" description="Basic and acidic residues" evidence="1">
    <location>
        <begin position="150"/>
        <end position="165"/>
    </location>
</feature>
<dbReference type="EMBL" id="OC916815">
    <property type="protein sequence ID" value="CAD7645347.1"/>
    <property type="molecule type" value="Genomic_DNA"/>
</dbReference>
<reference evidence="2" key="1">
    <citation type="submission" date="2020-11" db="EMBL/GenBank/DDBJ databases">
        <authorList>
            <person name="Tran Van P."/>
        </authorList>
    </citation>
    <scope>NUCLEOTIDE SEQUENCE</scope>
</reference>
<evidence type="ECO:0000313" key="3">
    <source>
        <dbReference type="Proteomes" id="UP000728032"/>
    </source>
</evidence>
<feature type="compositionally biased region" description="Basic and acidic residues" evidence="1">
    <location>
        <begin position="109"/>
        <end position="120"/>
    </location>
</feature>
<feature type="compositionally biased region" description="Basic residues" evidence="1">
    <location>
        <begin position="33"/>
        <end position="46"/>
    </location>
</feature>
<feature type="region of interest" description="Disordered" evidence="1">
    <location>
        <begin position="22"/>
        <end position="175"/>
    </location>
</feature>
<accession>A0A7R9LQH8</accession>
<feature type="compositionally biased region" description="Basic and acidic residues" evidence="1">
    <location>
        <begin position="63"/>
        <end position="72"/>
    </location>
</feature>
<evidence type="ECO:0000313" key="2">
    <source>
        <dbReference type="EMBL" id="CAD7645347.1"/>
    </source>
</evidence>
<organism evidence="2">
    <name type="scientific">Oppiella nova</name>
    <dbReference type="NCBI Taxonomy" id="334625"/>
    <lineage>
        <taxon>Eukaryota</taxon>
        <taxon>Metazoa</taxon>
        <taxon>Ecdysozoa</taxon>
        <taxon>Arthropoda</taxon>
        <taxon>Chelicerata</taxon>
        <taxon>Arachnida</taxon>
        <taxon>Acari</taxon>
        <taxon>Acariformes</taxon>
        <taxon>Sarcoptiformes</taxon>
        <taxon>Oribatida</taxon>
        <taxon>Brachypylina</taxon>
        <taxon>Oppioidea</taxon>
        <taxon>Oppiidae</taxon>
        <taxon>Oppiella</taxon>
    </lineage>
</organism>
<protein>
    <submittedName>
        <fullName evidence="2">Uncharacterized protein</fullName>
    </submittedName>
</protein>
<keyword evidence="3" id="KW-1185">Reference proteome</keyword>
<feature type="compositionally biased region" description="Basic residues" evidence="1">
    <location>
        <begin position="90"/>
        <end position="101"/>
    </location>
</feature>
<name>A0A7R9LQH8_9ACAR</name>
<dbReference type="Proteomes" id="UP000728032">
    <property type="component" value="Unassembled WGS sequence"/>
</dbReference>
<dbReference type="OrthoDB" id="6516459at2759"/>
<sequence length="227" mass="25777">MSELKVSARSKVLSNWSSSLIYSGSPLLETSGRHHSSNRSVKHMRSNRLSDRRETPLAANKYTEIKTKENLKYHSNSTTTKDQIKDQIKPKTRTHSPHKTHSSISLRTSRLDDKQNDMKLRNGVKSGANSGDMSEESDPTPPVVKASKSVAKEPKKTEMRNEPKVPESGVESMDAMATDDNHRLCVREGCDRRINEFYLFEDKFCSSVCAVTQWTQDFRNTWGQQKS</sequence>
<evidence type="ECO:0000256" key="1">
    <source>
        <dbReference type="SAM" id="MobiDB-lite"/>
    </source>
</evidence>
<dbReference type="AlphaFoldDB" id="A0A7R9LQH8"/>
<gene>
    <name evidence="2" type="ORF">ONB1V03_LOCUS5161</name>
</gene>
<proteinExistence type="predicted"/>